<accession>A0A4Z0YQ76</accession>
<evidence type="ECO:0000256" key="1">
    <source>
        <dbReference type="SAM" id="MobiDB-lite"/>
    </source>
</evidence>
<evidence type="ECO:0000313" key="4">
    <source>
        <dbReference type="Proteomes" id="UP000297716"/>
    </source>
</evidence>
<keyword evidence="2" id="KW-1133">Transmembrane helix</keyword>
<keyword evidence="2" id="KW-0812">Transmembrane</keyword>
<dbReference type="OrthoDB" id="5373426at2759"/>
<dbReference type="EMBL" id="SKBN01000182">
    <property type="protein sequence ID" value="TGJ81150.1"/>
    <property type="molecule type" value="Genomic_DNA"/>
</dbReference>
<comment type="caution">
    <text evidence="3">The sequence shown here is derived from an EMBL/GenBank/DDBJ whole genome shotgun (WGS) entry which is preliminary data.</text>
</comment>
<dbReference type="STRING" id="37992.A0A4Z0YQ76"/>
<feature type="transmembrane region" description="Helical" evidence="2">
    <location>
        <begin position="141"/>
        <end position="163"/>
    </location>
</feature>
<evidence type="ECO:0000256" key="2">
    <source>
        <dbReference type="SAM" id="Phobius"/>
    </source>
</evidence>
<organism evidence="3 4">
    <name type="scientific">Xylaria hypoxylon</name>
    <dbReference type="NCBI Taxonomy" id="37992"/>
    <lineage>
        <taxon>Eukaryota</taxon>
        <taxon>Fungi</taxon>
        <taxon>Dikarya</taxon>
        <taxon>Ascomycota</taxon>
        <taxon>Pezizomycotina</taxon>
        <taxon>Sordariomycetes</taxon>
        <taxon>Xylariomycetidae</taxon>
        <taxon>Xylariales</taxon>
        <taxon>Xylariaceae</taxon>
        <taxon>Xylaria</taxon>
    </lineage>
</organism>
<gene>
    <name evidence="3" type="ORF">E0Z10_g7606</name>
</gene>
<sequence>MSYESSRTLNIFLVQAAYSAHTPGKRSVWRHEAAVALKGVTPQIPQSSSRVWHILLLSGVLSSLVALDCVARFTRDAKGILWPVPREGGMYRFKDMRPTRRSSLDSSSEANLPPLPLPSTTPRYFPRPTIPRRLARLCVKLFWSLIFAIGLLAFYFGFPWVFWSQNDGLDAQLRCDFPLPVNPKARPHEFANAFAGYKHFGGDCKISSLEIHRPYDPICPNKDSMLTAMSSGGRIGRDAPYIPRGCDMQWYTTEEVCEILGRFSQVVLVGDSMLRHVIGALNIIVRENLGYGGVTDWNFDSRERQGTKASMESDSAMLTYVNREQCFCNDQFDVTECSVQGIYKTEDVITFDPLSLACPRLLPGWSTDLRMEQMVRYPIESDELERLEMAIDTNPRLPQAFILGHGLWNNLEIDKSTAWLNTVVKVIDSKLKLRLRLKKLRQDKNMPILLITPNAAGDKKPDEYLITQGNKALARFEHTMIQEAARQRIDHLGTWNMSIQANMYDGVHMDMRGNLLKAMMVMNWLNLLNPAEVKATSTQLTWH</sequence>
<dbReference type="Proteomes" id="UP000297716">
    <property type="component" value="Unassembled WGS sequence"/>
</dbReference>
<keyword evidence="2" id="KW-0472">Membrane</keyword>
<proteinExistence type="predicted"/>
<keyword evidence="4" id="KW-1185">Reference proteome</keyword>
<feature type="region of interest" description="Disordered" evidence="1">
    <location>
        <begin position="99"/>
        <end position="120"/>
    </location>
</feature>
<reference evidence="3 4" key="1">
    <citation type="submission" date="2019-03" db="EMBL/GenBank/DDBJ databases">
        <title>Draft genome sequence of Xylaria hypoxylon DSM 108379, a ubiquitous saprotrophic-parasitic fungi on hardwood.</title>
        <authorList>
            <person name="Buettner E."/>
            <person name="Leonhardt S."/>
            <person name="Gebauer A.M."/>
            <person name="Liers C."/>
            <person name="Hofrichter M."/>
            <person name="Kellner H."/>
        </authorList>
    </citation>
    <scope>NUCLEOTIDE SEQUENCE [LARGE SCALE GENOMIC DNA]</scope>
    <source>
        <strain evidence="3 4">DSM 108379</strain>
    </source>
</reference>
<protein>
    <submittedName>
        <fullName evidence="3">Uncharacterized protein</fullName>
    </submittedName>
</protein>
<name>A0A4Z0YQ76_9PEZI</name>
<evidence type="ECO:0000313" key="3">
    <source>
        <dbReference type="EMBL" id="TGJ81150.1"/>
    </source>
</evidence>
<dbReference type="AlphaFoldDB" id="A0A4Z0YQ76"/>
<dbReference type="SUPFAM" id="SSF52266">
    <property type="entry name" value="SGNH hydrolase"/>
    <property type="match status" value="1"/>
</dbReference>